<evidence type="ECO:0000256" key="1">
    <source>
        <dbReference type="SAM" id="MobiDB-lite"/>
    </source>
</evidence>
<accession>A0A4Y2AGI4</accession>
<dbReference type="AlphaFoldDB" id="A0A4Y2AGI4"/>
<protein>
    <submittedName>
        <fullName evidence="2">Uncharacterized protein</fullName>
    </submittedName>
</protein>
<keyword evidence="3" id="KW-1185">Reference proteome</keyword>
<comment type="caution">
    <text evidence="2">The sequence shown here is derived from an EMBL/GenBank/DDBJ whole genome shotgun (WGS) entry which is preliminary data.</text>
</comment>
<name>A0A4Y2AGI4_ARAVE</name>
<dbReference type="EMBL" id="BGPR01000017">
    <property type="protein sequence ID" value="GBL78908.1"/>
    <property type="molecule type" value="Genomic_DNA"/>
</dbReference>
<proteinExistence type="predicted"/>
<gene>
    <name evidence="2" type="ORF">AVEN_48884_1</name>
</gene>
<organism evidence="2 3">
    <name type="scientific">Araneus ventricosus</name>
    <name type="common">Orbweaver spider</name>
    <name type="synonym">Epeira ventricosa</name>
    <dbReference type="NCBI Taxonomy" id="182803"/>
    <lineage>
        <taxon>Eukaryota</taxon>
        <taxon>Metazoa</taxon>
        <taxon>Ecdysozoa</taxon>
        <taxon>Arthropoda</taxon>
        <taxon>Chelicerata</taxon>
        <taxon>Arachnida</taxon>
        <taxon>Araneae</taxon>
        <taxon>Araneomorphae</taxon>
        <taxon>Entelegynae</taxon>
        <taxon>Araneoidea</taxon>
        <taxon>Araneidae</taxon>
        <taxon>Araneus</taxon>
    </lineage>
</organism>
<feature type="region of interest" description="Disordered" evidence="1">
    <location>
        <begin position="51"/>
        <end position="85"/>
    </location>
</feature>
<reference evidence="2 3" key="1">
    <citation type="journal article" date="2019" name="Sci. Rep.">
        <title>Orb-weaving spider Araneus ventricosus genome elucidates the spidroin gene catalogue.</title>
        <authorList>
            <person name="Kono N."/>
            <person name="Nakamura H."/>
            <person name="Ohtoshi R."/>
            <person name="Moran D.A.P."/>
            <person name="Shinohara A."/>
            <person name="Yoshida Y."/>
            <person name="Fujiwara M."/>
            <person name="Mori M."/>
            <person name="Tomita M."/>
            <person name="Arakawa K."/>
        </authorList>
    </citation>
    <scope>NUCLEOTIDE SEQUENCE [LARGE SCALE GENOMIC DNA]</scope>
</reference>
<evidence type="ECO:0000313" key="2">
    <source>
        <dbReference type="EMBL" id="GBL78908.1"/>
    </source>
</evidence>
<evidence type="ECO:0000313" key="3">
    <source>
        <dbReference type="Proteomes" id="UP000499080"/>
    </source>
</evidence>
<sequence length="138" mass="15500">MELYETVFDKLDELFPDYGNSNSNRRRGSIFHVDGDDFELSYSPESAVIEEEPELSLNLPEPNPSLPLYEPRSPPAVSSSSPVYEPRSPPAFYLIYCCCLFIAKRSTTRKKKIQCSTGTLTCFETAKVCTGVQTDQAE</sequence>
<feature type="compositionally biased region" description="Low complexity" evidence="1">
    <location>
        <begin position="55"/>
        <end position="85"/>
    </location>
</feature>
<dbReference type="Proteomes" id="UP000499080">
    <property type="component" value="Unassembled WGS sequence"/>
</dbReference>